<dbReference type="Proteomes" id="UP000700334">
    <property type="component" value="Unassembled WGS sequence"/>
</dbReference>
<feature type="compositionally biased region" description="Low complexity" evidence="1">
    <location>
        <begin position="228"/>
        <end position="246"/>
    </location>
</feature>
<feature type="compositionally biased region" description="Basic residues" evidence="1">
    <location>
        <begin position="82"/>
        <end position="94"/>
    </location>
</feature>
<gene>
    <name evidence="2" type="ORF">J0S82_016839</name>
</gene>
<feature type="compositionally biased region" description="Basic residues" evidence="1">
    <location>
        <begin position="54"/>
        <end position="63"/>
    </location>
</feature>
<evidence type="ECO:0000313" key="2">
    <source>
        <dbReference type="EMBL" id="KAG8520031.1"/>
    </source>
</evidence>
<evidence type="ECO:0000313" key="3">
    <source>
        <dbReference type="Proteomes" id="UP000700334"/>
    </source>
</evidence>
<protein>
    <submittedName>
        <fullName evidence="2">Uncharacterized protein</fullName>
    </submittedName>
</protein>
<evidence type="ECO:0000256" key="1">
    <source>
        <dbReference type="SAM" id="MobiDB-lite"/>
    </source>
</evidence>
<comment type="caution">
    <text evidence="2">The sequence shown here is derived from an EMBL/GenBank/DDBJ whole genome shotgun (WGS) entry which is preliminary data.</text>
</comment>
<keyword evidence="3" id="KW-1185">Reference proteome</keyword>
<sequence>AVLLTVSEAEAEKDESAGKWGRGGGRQQAPPLPWSTADPSRLSGGSQRKCERRRERRGAKQGKLRGGGSRNRDGDRLPLRKANPKWRREPRRRQSGGGGSSSGGREGAKGASCPPHLPLLPPHVLPLRPPPSPDSGGAARTPARTRQSVSGLVAPSSHQPPPSAASRARQLVRSRSGAPPRVPPHFPSAPVKPAPARTLARTFSGASPRRLLLLFFPPPPSPPPLPPTAARAAAAAASSRPPLHALHPSRVRLPQSPPRDCSIPSAAGAGEKKAGGGSQSFRLPLELPEWRTGSRPTYLPGRGGAGRDSPPHSCGRPRAAGGEPGAPPLAGGWSPRRLRVE</sequence>
<accession>A0A8J6AEQ2</accession>
<feature type="compositionally biased region" description="Pro residues" evidence="1">
    <location>
        <begin position="216"/>
        <end position="227"/>
    </location>
</feature>
<name>A0A8J6AEQ2_GALPY</name>
<feature type="region of interest" description="Disordered" evidence="1">
    <location>
        <begin position="215"/>
        <end position="341"/>
    </location>
</feature>
<dbReference type="AlphaFoldDB" id="A0A8J6AEQ2"/>
<feature type="compositionally biased region" description="Gly residues" evidence="1">
    <location>
        <begin position="95"/>
        <end position="105"/>
    </location>
</feature>
<reference evidence="2" key="1">
    <citation type="journal article" date="2021" name="Evol. Appl.">
        <title>The genome of the Pyrenean desman and the effects of bottlenecks and inbreeding on the genomic landscape of an endangered species.</title>
        <authorList>
            <person name="Escoda L."/>
            <person name="Castresana J."/>
        </authorList>
    </citation>
    <scope>NUCLEOTIDE SEQUENCE</scope>
    <source>
        <strain evidence="2">IBE-C5619</strain>
    </source>
</reference>
<feature type="compositionally biased region" description="Pro residues" evidence="1">
    <location>
        <begin position="115"/>
        <end position="133"/>
    </location>
</feature>
<dbReference type="EMBL" id="JAGFMF010011585">
    <property type="protein sequence ID" value="KAG8520031.1"/>
    <property type="molecule type" value="Genomic_DNA"/>
</dbReference>
<feature type="compositionally biased region" description="Pro residues" evidence="1">
    <location>
        <begin position="180"/>
        <end position="193"/>
    </location>
</feature>
<feature type="non-terminal residue" evidence="2">
    <location>
        <position position="341"/>
    </location>
</feature>
<organism evidence="2 3">
    <name type="scientific">Galemys pyrenaicus</name>
    <name type="common">Iberian desman</name>
    <name type="synonym">Pyrenean desman</name>
    <dbReference type="NCBI Taxonomy" id="202257"/>
    <lineage>
        <taxon>Eukaryota</taxon>
        <taxon>Metazoa</taxon>
        <taxon>Chordata</taxon>
        <taxon>Craniata</taxon>
        <taxon>Vertebrata</taxon>
        <taxon>Euteleostomi</taxon>
        <taxon>Mammalia</taxon>
        <taxon>Eutheria</taxon>
        <taxon>Laurasiatheria</taxon>
        <taxon>Eulipotyphla</taxon>
        <taxon>Talpidae</taxon>
        <taxon>Galemys</taxon>
    </lineage>
</organism>
<feature type="region of interest" description="Disordered" evidence="1">
    <location>
        <begin position="1"/>
        <end position="199"/>
    </location>
</feature>
<proteinExistence type="predicted"/>